<proteinExistence type="predicted"/>
<dbReference type="Gene3D" id="1.20.5.170">
    <property type="match status" value="1"/>
</dbReference>
<dbReference type="AlphaFoldDB" id="A0A0L7KSM8"/>
<keyword evidence="3" id="KW-1185">Reference proteome</keyword>
<protein>
    <submittedName>
        <fullName evidence="2">MSL1 protein</fullName>
    </submittedName>
</protein>
<feature type="compositionally biased region" description="Low complexity" evidence="1">
    <location>
        <begin position="322"/>
        <end position="344"/>
    </location>
</feature>
<gene>
    <name evidence="2" type="ORF">OBRU01_21758</name>
</gene>
<feature type="region of interest" description="Disordered" evidence="1">
    <location>
        <begin position="452"/>
        <end position="522"/>
    </location>
</feature>
<evidence type="ECO:0000256" key="1">
    <source>
        <dbReference type="SAM" id="MobiDB-lite"/>
    </source>
</evidence>
<sequence length="552" mass="60932">MNSRSSVNESNLVNFSPDLASLNALDKEPLLSFPFDHLYACHSQSSDCGQSLTLDKNVEISTHCLVQPDQTIKEKDAEIHSLKTQNNKLKELLVYHLDLIQQQNDVITNREKSLNTVQEEVDTVLFSTIDELLGTKESTQSTYLYSSNRQKPFGHDPFDLGNPSEAQLPEYMPSDLPSILDTSPLTPLQPDFNMIESVNKKAKMMTTYSKNKVNSLRYPYTGSLSDRLQLIDTTPTGEDPYQIGEAEMREQSPIPRLVLPKNNRVRVHTGEGFGSVASPATAATATTASAASTRRIYDPEPEPKPKKRKKASNLKTNRRKSSSAQISTTTSTVTTMSSSTRTSTATDLDLNVIKKDLVWEPFSKKTRQTSLGDFSYGETSLNLTSTAIVTSSGELVSSGRQLPTATLVSSSNMDLYSSCKLDKMDITTMSFNDIFEPEPLGDENIQVTETGFETEATEPRTNRRARTASLAGSPTAGEDGNAESRRGADNKRGGRKRALSSASSTKREKAPPKPRASRGRVQFPAQQLQQFPAARFELFPNYGSQLRCNINN</sequence>
<feature type="compositionally biased region" description="Low complexity" evidence="1">
    <location>
        <begin position="277"/>
        <end position="293"/>
    </location>
</feature>
<evidence type="ECO:0000313" key="2">
    <source>
        <dbReference type="EMBL" id="KOB66110.1"/>
    </source>
</evidence>
<comment type="caution">
    <text evidence="2">The sequence shown here is derived from an EMBL/GenBank/DDBJ whole genome shotgun (WGS) entry which is preliminary data.</text>
</comment>
<dbReference type="Proteomes" id="UP000037510">
    <property type="component" value="Unassembled WGS sequence"/>
</dbReference>
<dbReference type="EMBL" id="JTDY01006324">
    <property type="protein sequence ID" value="KOB66110.1"/>
    <property type="molecule type" value="Genomic_DNA"/>
</dbReference>
<feature type="compositionally biased region" description="Basic and acidic residues" evidence="1">
    <location>
        <begin position="295"/>
        <end position="304"/>
    </location>
</feature>
<feature type="region of interest" description="Disordered" evidence="1">
    <location>
        <begin position="270"/>
        <end position="344"/>
    </location>
</feature>
<accession>A0A0L7KSM8</accession>
<feature type="compositionally biased region" description="Basic and acidic residues" evidence="1">
    <location>
        <begin position="482"/>
        <end position="492"/>
    </location>
</feature>
<feature type="compositionally biased region" description="Basic residues" evidence="1">
    <location>
        <begin position="305"/>
        <end position="321"/>
    </location>
</feature>
<reference evidence="2 3" key="1">
    <citation type="journal article" date="2015" name="Genome Biol. Evol.">
        <title>The genome of winter moth (Operophtera brumata) provides a genomic perspective on sexual dimorphism and phenology.</title>
        <authorList>
            <person name="Derks M.F."/>
            <person name="Smit S."/>
            <person name="Salis L."/>
            <person name="Schijlen E."/>
            <person name="Bossers A."/>
            <person name="Mateman C."/>
            <person name="Pijl A.S."/>
            <person name="de Ridder D."/>
            <person name="Groenen M.A."/>
            <person name="Visser M.E."/>
            <person name="Megens H.J."/>
        </authorList>
    </citation>
    <scope>NUCLEOTIDE SEQUENCE [LARGE SCALE GENOMIC DNA]</scope>
    <source>
        <strain evidence="2">WM2013NL</strain>
        <tissue evidence="2">Head and thorax</tissue>
    </source>
</reference>
<name>A0A0L7KSM8_OPEBR</name>
<evidence type="ECO:0000313" key="3">
    <source>
        <dbReference type="Proteomes" id="UP000037510"/>
    </source>
</evidence>
<organism evidence="2 3">
    <name type="scientific">Operophtera brumata</name>
    <name type="common">Winter moth</name>
    <name type="synonym">Phalaena brumata</name>
    <dbReference type="NCBI Taxonomy" id="104452"/>
    <lineage>
        <taxon>Eukaryota</taxon>
        <taxon>Metazoa</taxon>
        <taxon>Ecdysozoa</taxon>
        <taxon>Arthropoda</taxon>
        <taxon>Hexapoda</taxon>
        <taxon>Insecta</taxon>
        <taxon>Pterygota</taxon>
        <taxon>Neoptera</taxon>
        <taxon>Endopterygota</taxon>
        <taxon>Lepidoptera</taxon>
        <taxon>Glossata</taxon>
        <taxon>Ditrysia</taxon>
        <taxon>Geometroidea</taxon>
        <taxon>Geometridae</taxon>
        <taxon>Larentiinae</taxon>
        <taxon>Operophtera</taxon>
    </lineage>
</organism>